<comment type="caution">
    <text evidence="2">The sequence shown here is derived from an EMBL/GenBank/DDBJ whole genome shotgun (WGS) entry which is preliminary data.</text>
</comment>
<reference evidence="2 3" key="1">
    <citation type="submission" date="2018-08" db="EMBL/GenBank/DDBJ databases">
        <title>Genome Sequences of Legionella pneumophila subsp. pneumophila Isolates, Recovered from a Drinking Water System in a Large Builging.</title>
        <authorList>
            <person name="Gomez-Alvarez V."/>
            <person name="Boczek L."/>
            <person name="King D."/>
            <person name="Pemberton A."/>
            <person name="Pfaller S."/>
            <person name="Rodgers M."/>
            <person name="Santodomingo J."/>
            <person name="Revetta R."/>
        </authorList>
    </citation>
    <scope>NUCLEOTIDE SEQUENCE [LARGE SCALE GENOMIC DNA]</scope>
    <source>
        <strain evidence="2 3">L01C.1</strain>
    </source>
</reference>
<feature type="transmembrane region" description="Helical" evidence="1">
    <location>
        <begin position="348"/>
        <end position="371"/>
    </location>
</feature>
<dbReference type="EMBL" id="QWDR01000001">
    <property type="protein sequence ID" value="RJY34896.1"/>
    <property type="molecule type" value="Genomic_DNA"/>
</dbReference>
<keyword evidence="1" id="KW-0812">Transmembrane</keyword>
<proteinExistence type="predicted"/>
<dbReference type="AlphaFoldDB" id="A0A3A6V044"/>
<sequence>MHKVISNHSTRERRMLELNDKETAVIKAIHHNHKKRLESQMITRFGVYFEQSNHPEKLYSWIEKIEDTRLLANHYLDTIALSRAPSTISSLEKETAGSSYYIEKAKLLIPESIRNFLSDINSSNDNTLFNFVAAEVFSLALGKSITDLLFDYFNNEFLGAPENVQKEFNETLEKQTELSNLIKKECERISIEIIKLFHFREMLLLGKISKSPIEPNSREEFITKAKIANQSGESVHLAIEIYFARELSRIFNSGFKSLYQVHDVEIQSEHQSPLVKWINQMSESEQVRLAFTQEIQLKFMLLARDFLLEKMNQKGILARYPIIFSLFAGVIIAPIVGVTMIIMTGDTFLWAIAALAVLVFALSCIATHLLINKLSVLTYQRSSDNRAHIQQSIDMINGEFLRLKKESLLKKETTCEVIENTRDFQKINQNFHLVTIGKKVARGSVSGWLREYASRYRHSKAIEIDLGDEYKELITQSRIQTQELIHSINKKNSKLLIKWIHDTMTYLQDEKNQSVIEEFELIPKMKEQVLEIVCQLNYIPPMLLKFYSNSREKGGLGGNESDFSHIKRLTPIDAPDKPKHNPYNYLCDTALNLFKKYEPLYTSTCIFLGDPEYRQMLGIARRDAGEPLTAENINRYLDNSYAFLLSLCHKIKPGLGLDPLQQSARVTDEFVLYRMLLLKQLAAISESDSKEISNEIKFKIRLFIQKYFNQDTKIIFDDLENQMFLLNKEAPNSCIYKNSDHFEVIDTELDNIFQAITLDMAYNSNNFRFIDILGYFINKFIKEHDSQSATVFAYGKAEQEINPQGTKYYLKTLAQYCNNTTEFLKNAQTNTTLTATNLLDCYRYNISLQVYRTQIRIICSIKEINKLKVTNETSEQITLLLKSFQQLAEFAKIHCFLLKTDSSCYRLFKLIENKAMQSTLSRDWIRQLDAKEALVYMMDDLPNQLKLTADYNASSLFFSSAKQAKREKTENSEEPIMKLG</sequence>
<keyword evidence="1" id="KW-0472">Membrane</keyword>
<evidence type="ECO:0000313" key="2">
    <source>
        <dbReference type="EMBL" id="RJY34896.1"/>
    </source>
</evidence>
<name>A0A3A6V044_LEGPN</name>
<accession>A0A3A6V044</accession>
<gene>
    <name evidence="2" type="ORF">D1H98_09075</name>
</gene>
<evidence type="ECO:0000256" key="1">
    <source>
        <dbReference type="SAM" id="Phobius"/>
    </source>
</evidence>
<protein>
    <submittedName>
        <fullName evidence="2">Uncharacterized protein</fullName>
    </submittedName>
</protein>
<keyword evidence="1" id="KW-1133">Transmembrane helix</keyword>
<organism evidence="2 3">
    <name type="scientific">Legionella pneumophila subsp. pneumophila</name>
    <dbReference type="NCBI Taxonomy" id="91891"/>
    <lineage>
        <taxon>Bacteria</taxon>
        <taxon>Pseudomonadati</taxon>
        <taxon>Pseudomonadota</taxon>
        <taxon>Gammaproteobacteria</taxon>
        <taxon>Legionellales</taxon>
        <taxon>Legionellaceae</taxon>
        <taxon>Legionella</taxon>
    </lineage>
</organism>
<dbReference type="Proteomes" id="UP000277145">
    <property type="component" value="Unassembled WGS sequence"/>
</dbReference>
<feature type="transmembrane region" description="Helical" evidence="1">
    <location>
        <begin position="320"/>
        <end position="342"/>
    </location>
</feature>
<evidence type="ECO:0000313" key="3">
    <source>
        <dbReference type="Proteomes" id="UP000277145"/>
    </source>
</evidence>